<dbReference type="PANTHER" id="PTHR24058">
    <property type="entry name" value="DUAL SPECIFICITY PROTEIN KINASE"/>
    <property type="match status" value="1"/>
</dbReference>
<evidence type="ECO:0000313" key="9">
    <source>
        <dbReference type="EMBL" id="CAD8394499.1"/>
    </source>
</evidence>
<dbReference type="PANTHER" id="PTHR24058:SF103">
    <property type="entry name" value="SERINE_THREONINE-PROTEIN KINASE PRP4 HOMOLOG"/>
    <property type="match status" value="1"/>
</dbReference>
<dbReference type="SUPFAM" id="SSF56112">
    <property type="entry name" value="Protein kinase-like (PK-like)"/>
    <property type="match status" value="1"/>
</dbReference>
<dbReference type="AlphaFoldDB" id="A0A7S0BJR9"/>
<evidence type="ECO:0000256" key="6">
    <source>
        <dbReference type="ARBA" id="ARBA00022840"/>
    </source>
</evidence>
<dbReference type="InterPro" id="IPR008271">
    <property type="entry name" value="Ser/Thr_kinase_AS"/>
</dbReference>
<keyword evidence="4" id="KW-0547">Nucleotide-binding</keyword>
<dbReference type="Gene3D" id="3.30.200.20">
    <property type="entry name" value="Phosphorylase Kinase, domain 1"/>
    <property type="match status" value="1"/>
</dbReference>
<dbReference type="GO" id="GO:0005524">
    <property type="term" value="F:ATP binding"/>
    <property type="evidence" value="ECO:0007669"/>
    <property type="project" value="UniProtKB-KW"/>
</dbReference>
<name>A0A7S0BJR9_9RHOD</name>
<dbReference type="PROSITE" id="PS50011">
    <property type="entry name" value="PROTEIN_KINASE_DOM"/>
    <property type="match status" value="1"/>
</dbReference>
<dbReference type="InterPro" id="IPR050494">
    <property type="entry name" value="Ser_Thr_dual-spec_kinase"/>
</dbReference>
<evidence type="ECO:0000256" key="3">
    <source>
        <dbReference type="ARBA" id="ARBA00022679"/>
    </source>
</evidence>
<dbReference type="EMBL" id="HBEK01008231">
    <property type="protein sequence ID" value="CAD8394499.1"/>
    <property type="molecule type" value="Transcribed_RNA"/>
</dbReference>
<feature type="domain" description="Protein kinase" evidence="8">
    <location>
        <begin position="1"/>
        <end position="279"/>
    </location>
</feature>
<sequence>MLRAGQKEIAILRKLNETDPQGKRHCVKFLESFQHKGHLCLVFECLDVNLRELLSKYGSGRGISMQGVRIYASQMLSALYLLQKNKVIHADIKPDNIMVTKTKNAIKLGDFGSAFTTDENMDVTPYLVSRFYRAPEIVLGLPYGHPLDIWSVGCCLFELYTGKIAFPGRSNNEMLKLFQEVCGAIPNKLIRKAQFRENHYDSSFRFIQRDIDPVSKAEVERVVNVPQRPARDLKDAMLAAAEPSEKKHAALLSDLLDKMFVVDPSRRISVMNALKHDLFKPS</sequence>
<dbReference type="Gene3D" id="1.10.510.10">
    <property type="entry name" value="Transferase(Phosphotransferase) domain 1"/>
    <property type="match status" value="1"/>
</dbReference>
<dbReference type="InterPro" id="IPR011009">
    <property type="entry name" value="Kinase-like_dom_sf"/>
</dbReference>
<accession>A0A7S0BJR9</accession>
<keyword evidence="6" id="KW-0067">ATP-binding</keyword>
<dbReference type="Pfam" id="PF00069">
    <property type="entry name" value="Pkinase"/>
    <property type="match status" value="1"/>
</dbReference>
<dbReference type="EC" id="2.7.11.1" evidence="1"/>
<comment type="similarity">
    <text evidence="7">Belongs to the protein kinase superfamily. CMGC Ser/Thr protein kinase family.</text>
</comment>
<evidence type="ECO:0000259" key="8">
    <source>
        <dbReference type="PROSITE" id="PS50011"/>
    </source>
</evidence>
<evidence type="ECO:0000256" key="2">
    <source>
        <dbReference type="ARBA" id="ARBA00022527"/>
    </source>
</evidence>
<proteinExistence type="inferred from homology"/>
<evidence type="ECO:0000256" key="1">
    <source>
        <dbReference type="ARBA" id="ARBA00012513"/>
    </source>
</evidence>
<evidence type="ECO:0000256" key="5">
    <source>
        <dbReference type="ARBA" id="ARBA00022777"/>
    </source>
</evidence>
<evidence type="ECO:0000256" key="7">
    <source>
        <dbReference type="ARBA" id="ARBA00023596"/>
    </source>
</evidence>
<dbReference type="PROSITE" id="PS00108">
    <property type="entry name" value="PROTEIN_KINASE_ST"/>
    <property type="match status" value="1"/>
</dbReference>
<keyword evidence="2" id="KW-0723">Serine/threonine-protein kinase</keyword>
<keyword evidence="5" id="KW-0418">Kinase</keyword>
<dbReference type="InterPro" id="IPR000719">
    <property type="entry name" value="Prot_kinase_dom"/>
</dbReference>
<evidence type="ECO:0000256" key="4">
    <source>
        <dbReference type="ARBA" id="ARBA00022741"/>
    </source>
</evidence>
<organism evidence="9">
    <name type="scientific">Rhodosorus marinus</name>
    <dbReference type="NCBI Taxonomy" id="101924"/>
    <lineage>
        <taxon>Eukaryota</taxon>
        <taxon>Rhodophyta</taxon>
        <taxon>Stylonematophyceae</taxon>
        <taxon>Stylonematales</taxon>
        <taxon>Stylonemataceae</taxon>
        <taxon>Rhodosorus</taxon>
    </lineage>
</organism>
<gene>
    <name evidence="9" type="ORF">RMAR0315_LOCUS4484</name>
</gene>
<dbReference type="GO" id="GO:0004674">
    <property type="term" value="F:protein serine/threonine kinase activity"/>
    <property type="evidence" value="ECO:0007669"/>
    <property type="project" value="UniProtKB-KW"/>
</dbReference>
<dbReference type="SMART" id="SM00220">
    <property type="entry name" value="S_TKc"/>
    <property type="match status" value="1"/>
</dbReference>
<reference evidence="9" key="1">
    <citation type="submission" date="2021-01" db="EMBL/GenBank/DDBJ databases">
        <authorList>
            <person name="Corre E."/>
            <person name="Pelletier E."/>
            <person name="Niang G."/>
            <person name="Scheremetjew M."/>
            <person name="Finn R."/>
            <person name="Kale V."/>
            <person name="Holt S."/>
            <person name="Cochrane G."/>
            <person name="Meng A."/>
            <person name="Brown T."/>
            <person name="Cohen L."/>
        </authorList>
    </citation>
    <scope>NUCLEOTIDE SEQUENCE</scope>
    <source>
        <strain evidence="9">UTEX LB 2760</strain>
    </source>
</reference>
<protein>
    <recommendedName>
        <fullName evidence="1">non-specific serine/threonine protein kinase</fullName>
        <ecNumber evidence="1">2.7.11.1</ecNumber>
    </recommendedName>
</protein>
<keyword evidence="3" id="KW-0808">Transferase</keyword>
<dbReference type="FunFam" id="1.10.510.10:FF:000078">
    <property type="entry name" value="Serine/threonine-protein kinase PRP4 homolog"/>
    <property type="match status" value="1"/>
</dbReference>